<protein>
    <submittedName>
        <fullName evidence="1">Uncharacterized protein</fullName>
    </submittedName>
</protein>
<reference evidence="1 2" key="1">
    <citation type="journal article" date="2024" name="Proc. Natl. Acad. Sci. U.S.A.">
        <title>The genetic regulatory architecture and epigenomic basis for age-related changes in rattlesnake venom.</title>
        <authorList>
            <person name="Hogan M.P."/>
            <person name="Holding M.L."/>
            <person name="Nystrom G.S."/>
            <person name="Colston T.J."/>
            <person name="Bartlett D.A."/>
            <person name="Mason A.J."/>
            <person name="Ellsworth S.A."/>
            <person name="Rautsaw R.M."/>
            <person name="Lawrence K.C."/>
            <person name="Strickland J.L."/>
            <person name="He B."/>
            <person name="Fraser P."/>
            <person name="Margres M.J."/>
            <person name="Gilbert D.M."/>
            <person name="Gibbs H.L."/>
            <person name="Parkinson C.L."/>
            <person name="Rokyta D.R."/>
        </authorList>
    </citation>
    <scope>NUCLEOTIDE SEQUENCE [LARGE SCALE GENOMIC DNA]</scope>
    <source>
        <strain evidence="1">DRR0105</strain>
    </source>
</reference>
<sequence>FDGLPEKLAYLLNYVWIYLGHGAAFPDKGACVNPIAANLEEAAEWMVALYDDEALELGNIDAFLEGLQVRFGYPTEAHRVEAEILAGKLRGWPERLLVYQVRDGLSREVYQNCLPRGIPDDLHAWYQLATTVEVDLMEY</sequence>
<comment type="caution">
    <text evidence="1">The sequence shown here is derived from an EMBL/GenBank/DDBJ whole genome shotgun (WGS) entry which is preliminary data.</text>
</comment>
<dbReference type="Proteomes" id="UP001474421">
    <property type="component" value="Unassembled WGS sequence"/>
</dbReference>
<evidence type="ECO:0000313" key="2">
    <source>
        <dbReference type="Proteomes" id="UP001474421"/>
    </source>
</evidence>
<keyword evidence="2" id="KW-1185">Reference proteome</keyword>
<proteinExistence type="predicted"/>
<accession>A0AAW1B0S9</accession>
<name>A0AAW1B0S9_CROAD</name>
<dbReference type="AlphaFoldDB" id="A0AAW1B0S9"/>
<gene>
    <name evidence="1" type="ORF">NXF25_018972</name>
</gene>
<organism evidence="1 2">
    <name type="scientific">Crotalus adamanteus</name>
    <name type="common">Eastern diamondback rattlesnake</name>
    <dbReference type="NCBI Taxonomy" id="8729"/>
    <lineage>
        <taxon>Eukaryota</taxon>
        <taxon>Metazoa</taxon>
        <taxon>Chordata</taxon>
        <taxon>Craniata</taxon>
        <taxon>Vertebrata</taxon>
        <taxon>Euteleostomi</taxon>
        <taxon>Lepidosauria</taxon>
        <taxon>Squamata</taxon>
        <taxon>Bifurcata</taxon>
        <taxon>Unidentata</taxon>
        <taxon>Episquamata</taxon>
        <taxon>Toxicofera</taxon>
        <taxon>Serpentes</taxon>
        <taxon>Colubroidea</taxon>
        <taxon>Viperidae</taxon>
        <taxon>Crotalinae</taxon>
        <taxon>Crotalus</taxon>
    </lineage>
</organism>
<dbReference type="EMBL" id="JAOTOJ010000009">
    <property type="protein sequence ID" value="KAK9395611.1"/>
    <property type="molecule type" value="Genomic_DNA"/>
</dbReference>
<evidence type="ECO:0000313" key="1">
    <source>
        <dbReference type="EMBL" id="KAK9395611.1"/>
    </source>
</evidence>
<feature type="non-terminal residue" evidence="1">
    <location>
        <position position="1"/>
    </location>
</feature>